<dbReference type="EC" id="2.1.1.170" evidence="6"/>
<comment type="subcellular location">
    <subcellularLocation>
        <location evidence="6">Cytoplasm</location>
    </subcellularLocation>
</comment>
<comment type="caution">
    <text evidence="6">Lacks conserved residue(s) required for the propagation of feature annotation.</text>
</comment>
<name>A0A6B2K2I1_9RHOB</name>
<evidence type="ECO:0000256" key="6">
    <source>
        <dbReference type="HAMAP-Rule" id="MF_00074"/>
    </source>
</evidence>
<keyword evidence="1 6" id="KW-0963">Cytoplasm</keyword>
<feature type="binding site" evidence="6">
    <location>
        <position position="137"/>
    </location>
    <ligand>
        <name>S-adenosyl-L-methionine</name>
        <dbReference type="ChEBI" id="CHEBI:59789"/>
    </ligand>
</feature>
<evidence type="ECO:0000313" key="8">
    <source>
        <dbReference type="Proteomes" id="UP000474757"/>
    </source>
</evidence>
<proteinExistence type="inferred from homology"/>
<dbReference type="PANTHER" id="PTHR31760:SF0">
    <property type="entry name" value="S-ADENOSYL-L-METHIONINE-DEPENDENT METHYLTRANSFERASES SUPERFAMILY PROTEIN"/>
    <property type="match status" value="1"/>
</dbReference>
<dbReference type="GO" id="GO:0005829">
    <property type="term" value="C:cytosol"/>
    <property type="evidence" value="ECO:0007669"/>
    <property type="project" value="TreeGrafter"/>
</dbReference>
<comment type="caution">
    <text evidence="7">The sequence shown here is derived from an EMBL/GenBank/DDBJ whole genome shotgun (WGS) entry which is preliminary data.</text>
</comment>
<evidence type="ECO:0000256" key="1">
    <source>
        <dbReference type="ARBA" id="ARBA00022490"/>
    </source>
</evidence>
<keyword evidence="3 6" id="KW-0489">Methyltransferase</keyword>
<evidence type="ECO:0000256" key="2">
    <source>
        <dbReference type="ARBA" id="ARBA00022552"/>
    </source>
</evidence>
<comment type="function">
    <text evidence="6">Specifically methylates the N7 position of guanine in position 527 of 16S rRNA.</text>
</comment>
<dbReference type="RefSeq" id="WP_163896023.1">
    <property type="nucleotide sequence ID" value="NZ_JAAFYS010000004.1"/>
</dbReference>
<accession>A0A6B2K2I1</accession>
<keyword evidence="2 6" id="KW-0698">rRNA processing</keyword>
<keyword evidence="8" id="KW-1185">Reference proteome</keyword>
<dbReference type="PIRSF" id="PIRSF003078">
    <property type="entry name" value="GidB"/>
    <property type="match status" value="1"/>
</dbReference>
<protein>
    <recommendedName>
        <fullName evidence="6">Ribosomal RNA small subunit methyltransferase G</fullName>
        <ecNumber evidence="6">2.1.1.170</ecNumber>
    </recommendedName>
    <alternativeName>
        <fullName evidence="6">16S rRNA 7-methylguanosine methyltransferase</fullName>
        <shortName evidence="6">16S rRNA m7G methyltransferase</shortName>
    </alternativeName>
</protein>
<evidence type="ECO:0000256" key="3">
    <source>
        <dbReference type="ARBA" id="ARBA00022603"/>
    </source>
</evidence>
<feature type="binding site" evidence="6">
    <location>
        <begin position="123"/>
        <end position="124"/>
    </location>
    <ligand>
        <name>S-adenosyl-L-methionine</name>
        <dbReference type="ChEBI" id="CHEBI:59789"/>
    </ligand>
</feature>
<dbReference type="GO" id="GO:0070043">
    <property type="term" value="F:rRNA (guanine-N7-)-methyltransferase activity"/>
    <property type="evidence" value="ECO:0007669"/>
    <property type="project" value="UniProtKB-UniRule"/>
</dbReference>
<evidence type="ECO:0000256" key="5">
    <source>
        <dbReference type="ARBA" id="ARBA00022691"/>
    </source>
</evidence>
<dbReference type="SUPFAM" id="SSF53335">
    <property type="entry name" value="S-adenosyl-L-methionine-dependent methyltransferases"/>
    <property type="match status" value="1"/>
</dbReference>
<keyword evidence="5 6" id="KW-0949">S-adenosyl-L-methionine</keyword>
<dbReference type="Pfam" id="PF02527">
    <property type="entry name" value="GidB"/>
    <property type="match status" value="1"/>
</dbReference>
<evidence type="ECO:0000256" key="4">
    <source>
        <dbReference type="ARBA" id="ARBA00022679"/>
    </source>
</evidence>
<gene>
    <name evidence="6 7" type="primary">rsmG</name>
    <name evidence="7" type="ORF">GZA08_17565</name>
</gene>
<dbReference type="AlphaFoldDB" id="A0A6B2K2I1"/>
<keyword evidence="4 6" id="KW-0808">Transferase</keyword>
<evidence type="ECO:0000313" key="7">
    <source>
        <dbReference type="EMBL" id="NDV02774.1"/>
    </source>
</evidence>
<dbReference type="Proteomes" id="UP000474757">
    <property type="component" value="Unassembled WGS sequence"/>
</dbReference>
<comment type="similarity">
    <text evidence="6">Belongs to the methyltransferase superfamily. RNA methyltransferase RsmG family.</text>
</comment>
<sequence>MTALLPGVDVSRETLERLETFSELLTKWTARINLIAPGTVGDVWQRHVIDSAQLFPLAPPDFSHWADLGAGGGLPGLVMAIIAAEKAPAARFTLVESDKRKATFLRQATREISLTARILDQRIEAVPPLAADVISARALKPLPELLTLLTPHLAPGGRAILPKGRRAEEELAEAATSWHFDLIRTPSMTDPDATLLTLERIRRA</sequence>
<dbReference type="NCBIfam" id="TIGR00138">
    <property type="entry name" value="rsmG_gidB"/>
    <property type="match status" value="1"/>
</dbReference>
<comment type="catalytic activity">
    <reaction evidence="6">
        <text>guanosine(527) in 16S rRNA + S-adenosyl-L-methionine = N(7)-methylguanosine(527) in 16S rRNA + S-adenosyl-L-homocysteine</text>
        <dbReference type="Rhea" id="RHEA:42732"/>
        <dbReference type="Rhea" id="RHEA-COMP:10209"/>
        <dbReference type="Rhea" id="RHEA-COMP:10210"/>
        <dbReference type="ChEBI" id="CHEBI:57856"/>
        <dbReference type="ChEBI" id="CHEBI:59789"/>
        <dbReference type="ChEBI" id="CHEBI:74269"/>
        <dbReference type="ChEBI" id="CHEBI:74480"/>
        <dbReference type="EC" id="2.1.1.170"/>
    </reaction>
</comment>
<dbReference type="PANTHER" id="PTHR31760">
    <property type="entry name" value="S-ADENOSYL-L-METHIONINE-DEPENDENT METHYLTRANSFERASES SUPERFAMILY PROTEIN"/>
    <property type="match status" value="1"/>
</dbReference>
<dbReference type="EMBL" id="JAAGAB010000004">
    <property type="protein sequence ID" value="NDV02774.1"/>
    <property type="molecule type" value="Genomic_DNA"/>
</dbReference>
<organism evidence="7 8">
    <name type="scientific">Pseudoroseicyclus tamaricis</name>
    <dbReference type="NCBI Taxonomy" id="2705421"/>
    <lineage>
        <taxon>Bacteria</taxon>
        <taxon>Pseudomonadati</taxon>
        <taxon>Pseudomonadota</taxon>
        <taxon>Alphaproteobacteria</taxon>
        <taxon>Rhodobacterales</taxon>
        <taxon>Paracoccaceae</taxon>
        <taxon>Pseudoroseicyclus</taxon>
    </lineage>
</organism>
<dbReference type="InterPro" id="IPR003682">
    <property type="entry name" value="rRNA_ssu_MeTfrase_G"/>
</dbReference>
<feature type="binding site" evidence="6">
    <location>
        <position position="69"/>
    </location>
    <ligand>
        <name>S-adenosyl-L-methionine</name>
        <dbReference type="ChEBI" id="CHEBI:59789"/>
    </ligand>
</feature>
<reference evidence="7 8" key="1">
    <citation type="submission" date="2020-02" db="EMBL/GenBank/DDBJ databases">
        <title>Pseudoroseicyclus tamarix, sp. nov., isolated from offshore sediment of a Tamarix chinensis forest.</title>
        <authorList>
            <person name="Gai Y."/>
        </authorList>
    </citation>
    <scope>NUCLEOTIDE SEQUENCE [LARGE SCALE GENOMIC DNA]</scope>
    <source>
        <strain evidence="7 8">CLL3-39</strain>
    </source>
</reference>
<feature type="binding site" evidence="6">
    <location>
        <position position="74"/>
    </location>
    <ligand>
        <name>S-adenosyl-L-methionine</name>
        <dbReference type="ChEBI" id="CHEBI:59789"/>
    </ligand>
</feature>
<dbReference type="Gene3D" id="3.40.50.150">
    <property type="entry name" value="Vaccinia Virus protein VP39"/>
    <property type="match status" value="1"/>
</dbReference>
<dbReference type="InterPro" id="IPR029063">
    <property type="entry name" value="SAM-dependent_MTases_sf"/>
</dbReference>
<dbReference type="HAMAP" id="MF_00074">
    <property type="entry name" value="16SrRNA_methyltr_G"/>
    <property type="match status" value="1"/>
</dbReference>